<dbReference type="EMBL" id="SRLO01000132">
    <property type="protein sequence ID" value="TNN72842.1"/>
    <property type="molecule type" value="Genomic_DNA"/>
</dbReference>
<protein>
    <submittedName>
        <fullName evidence="2">Uncharacterized protein</fullName>
    </submittedName>
</protein>
<sequence>MKQSSTVTDLQVETRGQEDIASSCPRRRLRIGAEARVSEPAALCGASGDEHLGGSLAGRRRLYRHTARERRSQPLD</sequence>
<feature type="compositionally biased region" description="Polar residues" evidence="1">
    <location>
        <begin position="1"/>
        <end position="11"/>
    </location>
</feature>
<feature type="region of interest" description="Disordered" evidence="1">
    <location>
        <begin position="1"/>
        <end position="22"/>
    </location>
</feature>
<comment type="caution">
    <text evidence="2">The sequence shown here is derived from an EMBL/GenBank/DDBJ whole genome shotgun (WGS) entry which is preliminary data.</text>
</comment>
<organism evidence="2 3">
    <name type="scientific">Liparis tanakae</name>
    <name type="common">Tanaka's snailfish</name>
    <dbReference type="NCBI Taxonomy" id="230148"/>
    <lineage>
        <taxon>Eukaryota</taxon>
        <taxon>Metazoa</taxon>
        <taxon>Chordata</taxon>
        <taxon>Craniata</taxon>
        <taxon>Vertebrata</taxon>
        <taxon>Euteleostomi</taxon>
        <taxon>Actinopterygii</taxon>
        <taxon>Neopterygii</taxon>
        <taxon>Teleostei</taxon>
        <taxon>Neoteleostei</taxon>
        <taxon>Acanthomorphata</taxon>
        <taxon>Eupercaria</taxon>
        <taxon>Perciformes</taxon>
        <taxon>Cottioidei</taxon>
        <taxon>Cottales</taxon>
        <taxon>Liparidae</taxon>
        <taxon>Liparis</taxon>
    </lineage>
</organism>
<dbReference type="Proteomes" id="UP000314294">
    <property type="component" value="Unassembled WGS sequence"/>
</dbReference>
<evidence type="ECO:0000256" key="1">
    <source>
        <dbReference type="SAM" id="MobiDB-lite"/>
    </source>
</evidence>
<feature type="region of interest" description="Disordered" evidence="1">
    <location>
        <begin position="44"/>
        <end position="76"/>
    </location>
</feature>
<name>A0A4Z2I6C3_9TELE</name>
<accession>A0A4Z2I6C3</accession>
<proteinExistence type="predicted"/>
<gene>
    <name evidence="2" type="ORF">EYF80_016953</name>
</gene>
<feature type="compositionally biased region" description="Basic residues" evidence="1">
    <location>
        <begin position="58"/>
        <end position="68"/>
    </location>
</feature>
<keyword evidence="3" id="KW-1185">Reference proteome</keyword>
<evidence type="ECO:0000313" key="2">
    <source>
        <dbReference type="EMBL" id="TNN72842.1"/>
    </source>
</evidence>
<reference evidence="2 3" key="1">
    <citation type="submission" date="2019-03" db="EMBL/GenBank/DDBJ databases">
        <title>First draft genome of Liparis tanakae, snailfish: a comprehensive survey of snailfish specific genes.</title>
        <authorList>
            <person name="Kim W."/>
            <person name="Song I."/>
            <person name="Jeong J.-H."/>
            <person name="Kim D."/>
            <person name="Kim S."/>
            <person name="Ryu S."/>
            <person name="Song J.Y."/>
            <person name="Lee S.K."/>
        </authorList>
    </citation>
    <scope>NUCLEOTIDE SEQUENCE [LARGE SCALE GENOMIC DNA]</scope>
    <source>
        <tissue evidence="2">Muscle</tissue>
    </source>
</reference>
<evidence type="ECO:0000313" key="3">
    <source>
        <dbReference type="Proteomes" id="UP000314294"/>
    </source>
</evidence>
<dbReference type="AlphaFoldDB" id="A0A4Z2I6C3"/>